<evidence type="ECO:0000256" key="3">
    <source>
        <dbReference type="ARBA" id="ARBA00022691"/>
    </source>
</evidence>
<evidence type="ECO:0000313" key="6">
    <source>
        <dbReference type="Proteomes" id="UP001180020"/>
    </source>
</evidence>
<dbReference type="Gene3D" id="1.10.10.10">
    <property type="entry name" value="Winged helix-like DNA-binding domain superfamily/Winged helix DNA-binding domain"/>
    <property type="match status" value="1"/>
</dbReference>
<dbReference type="PANTHER" id="PTHR11746">
    <property type="entry name" value="O-METHYLTRANSFERASE"/>
    <property type="match status" value="1"/>
</dbReference>
<dbReference type="Pfam" id="PF08100">
    <property type="entry name" value="Dimerisation"/>
    <property type="match status" value="1"/>
</dbReference>
<evidence type="ECO:0000313" key="5">
    <source>
        <dbReference type="EMBL" id="KAK1326175.1"/>
    </source>
</evidence>
<gene>
    <name evidence="5" type="primary">ROMT</name>
    <name evidence="5" type="ORF">QJS10_CPA01g02064</name>
</gene>
<name>A0AAV9FMY2_ACOCL</name>
<dbReference type="GO" id="GO:0046983">
    <property type="term" value="F:protein dimerization activity"/>
    <property type="evidence" value="ECO:0007669"/>
    <property type="project" value="InterPro"/>
</dbReference>
<comment type="caution">
    <text evidence="5">The sequence shown here is derived from an EMBL/GenBank/DDBJ whole genome shotgun (WGS) entry which is preliminary data.</text>
</comment>
<dbReference type="Gene3D" id="3.40.50.150">
    <property type="entry name" value="Vaccinia Virus protein VP39"/>
    <property type="match status" value="1"/>
</dbReference>
<evidence type="ECO:0000256" key="2">
    <source>
        <dbReference type="ARBA" id="ARBA00022679"/>
    </source>
</evidence>
<accession>A0AAV9FMY2</accession>
<protein>
    <submittedName>
        <fullName evidence="5">Trans-resveratrol di-O-methyltransferase</fullName>
    </submittedName>
</protein>
<dbReference type="InterPro" id="IPR036390">
    <property type="entry name" value="WH_DNA-bd_sf"/>
</dbReference>
<reference evidence="5" key="2">
    <citation type="submission" date="2023-06" db="EMBL/GenBank/DDBJ databases">
        <authorList>
            <person name="Ma L."/>
            <person name="Liu K.-W."/>
            <person name="Li Z."/>
            <person name="Hsiao Y.-Y."/>
            <person name="Qi Y."/>
            <person name="Fu T."/>
            <person name="Tang G."/>
            <person name="Zhang D."/>
            <person name="Sun W.-H."/>
            <person name="Liu D.-K."/>
            <person name="Li Y."/>
            <person name="Chen G.-Z."/>
            <person name="Liu X.-D."/>
            <person name="Liao X.-Y."/>
            <person name="Jiang Y.-T."/>
            <person name="Yu X."/>
            <person name="Hao Y."/>
            <person name="Huang J."/>
            <person name="Zhao X.-W."/>
            <person name="Ke S."/>
            <person name="Chen Y.-Y."/>
            <person name="Wu W.-L."/>
            <person name="Hsu J.-L."/>
            <person name="Lin Y.-F."/>
            <person name="Huang M.-D."/>
            <person name="Li C.-Y."/>
            <person name="Huang L."/>
            <person name="Wang Z.-W."/>
            <person name="Zhao X."/>
            <person name="Zhong W.-Y."/>
            <person name="Peng D.-H."/>
            <person name="Ahmad S."/>
            <person name="Lan S."/>
            <person name="Zhang J.-S."/>
            <person name="Tsai W.-C."/>
            <person name="Van De Peer Y."/>
            <person name="Liu Z.-J."/>
        </authorList>
    </citation>
    <scope>NUCLEOTIDE SEQUENCE</scope>
    <source>
        <strain evidence="5">CP</strain>
        <tissue evidence="5">Leaves</tissue>
    </source>
</reference>
<evidence type="ECO:0000256" key="1">
    <source>
        <dbReference type="ARBA" id="ARBA00022603"/>
    </source>
</evidence>
<evidence type="ECO:0000259" key="4">
    <source>
        <dbReference type="Pfam" id="PF08100"/>
    </source>
</evidence>
<dbReference type="EMBL" id="JAUJYO010000001">
    <property type="protein sequence ID" value="KAK1326175.1"/>
    <property type="molecule type" value="Genomic_DNA"/>
</dbReference>
<proteinExistence type="predicted"/>
<dbReference type="AlphaFoldDB" id="A0AAV9FMY2"/>
<dbReference type="FunFam" id="1.10.10.10:FF:000213">
    <property type="entry name" value="Coniferyl alcohol 9-O-methyltransferase"/>
    <property type="match status" value="1"/>
</dbReference>
<feature type="domain" description="O-methyltransferase dimerisation" evidence="4">
    <location>
        <begin position="41"/>
        <end position="129"/>
    </location>
</feature>
<reference evidence="5" key="1">
    <citation type="journal article" date="2023" name="Nat. Commun.">
        <title>Diploid and tetraploid genomes of Acorus and the evolution of monocots.</title>
        <authorList>
            <person name="Ma L."/>
            <person name="Liu K.W."/>
            <person name="Li Z."/>
            <person name="Hsiao Y.Y."/>
            <person name="Qi Y."/>
            <person name="Fu T."/>
            <person name="Tang G.D."/>
            <person name="Zhang D."/>
            <person name="Sun W.H."/>
            <person name="Liu D.K."/>
            <person name="Li Y."/>
            <person name="Chen G.Z."/>
            <person name="Liu X.D."/>
            <person name="Liao X.Y."/>
            <person name="Jiang Y.T."/>
            <person name="Yu X."/>
            <person name="Hao Y."/>
            <person name="Huang J."/>
            <person name="Zhao X.W."/>
            <person name="Ke S."/>
            <person name="Chen Y.Y."/>
            <person name="Wu W.L."/>
            <person name="Hsu J.L."/>
            <person name="Lin Y.F."/>
            <person name="Huang M.D."/>
            <person name="Li C.Y."/>
            <person name="Huang L."/>
            <person name="Wang Z.W."/>
            <person name="Zhao X."/>
            <person name="Zhong W.Y."/>
            <person name="Peng D.H."/>
            <person name="Ahmad S."/>
            <person name="Lan S."/>
            <person name="Zhang J.S."/>
            <person name="Tsai W.C."/>
            <person name="Van de Peer Y."/>
            <person name="Liu Z.J."/>
        </authorList>
    </citation>
    <scope>NUCLEOTIDE SEQUENCE</scope>
    <source>
        <strain evidence="5">CP</strain>
    </source>
</reference>
<sequence>MSIYCIFVPCFILVTRSNRKNVDLPTGEKIEEELQAQGLVWNHTLQYLNSMSLKSAVELGIPVVLHRHDGPVSLTNLAAQLSIPPNKTNSLRRLMRILVFTGYFASETNTGNDEAASYLLTPLSRHLIKDKDTGASPFVLFQLDPVFIPPLQTLAAWFRGNEPTPFSKMHGMEIFEMKERLNHVFNAAMACDLRLVPKSLVEKHRDAFEG</sequence>
<dbReference type="Proteomes" id="UP001180020">
    <property type="component" value="Unassembled WGS sequence"/>
</dbReference>
<organism evidence="5 6">
    <name type="scientific">Acorus calamus</name>
    <name type="common">Sweet flag</name>
    <dbReference type="NCBI Taxonomy" id="4465"/>
    <lineage>
        <taxon>Eukaryota</taxon>
        <taxon>Viridiplantae</taxon>
        <taxon>Streptophyta</taxon>
        <taxon>Embryophyta</taxon>
        <taxon>Tracheophyta</taxon>
        <taxon>Spermatophyta</taxon>
        <taxon>Magnoliopsida</taxon>
        <taxon>Liliopsida</taxon>
        <taxon>Acoraceae</taxon>
        <taxon>Acorus</taxon>
    </lineage>
</organism>
<dbReference type="InterPro" id="IPR012967">
    <property type="entry name" value="COMT_dimerisation"/>
</dbReference>
<dbReference type="InterPro" id="IPR036388">
    <property type="entry name" value="WH-like_DNA-bd_sf"/>
</dbReference>
<dbReference type="InterPro" id="IPR016461">
    <property type="entry name" value="COMT-like"/>
</dbReference>
<keyword evidence="6" id="KW-1185">Reference proteome</keyword>
<dbReference type="GO" id="GO:0008168">
    <property type="term" value="F:methyltransferase activity"/>
    <property type="evidence" value="ECO:0007669"/>
    <property type="project" value="UniProtKB-KW"/>
</dbReference>
<dbReference type="InterPro" id="IPR029063">
    <property type="entry name" value="SAM-dependent_MTases_sf"/>
</dbReference>
<keyword evidence="1" id="KW-0489">Methyltransferase</keyword>
<dbReference type="GO" id="GO:0032259">
    <property type="term" value="P:methylation"/>
    <property type="evidence" value="ECO:0007669"/>
    <property type="project" value="UniProtKB-KW"/>
</dbReference>
<keyword evidence="3" id="KW-0949">S-adenosyl-L-methionine</keyword>
<dbReference type="PROSITE" id="PS51683">
    <property type="entry name" value="SAM_OMT_II"/>
    <property type="match status" value="1"/>
</dbReference>
<dbReference type="SUPFAM" id="SSF46785">
    <property type="entry name" value="Winged helix' DNA-binding domain"/>
    <property type="match status" value="1"/>
</dbReference>
<keyword evidence="2" id="KW-0808">Transferase</keyword>